<dbReference type="EMBL" id="BLXT01001295">
    <property type="protein sequence ID" value="GFN84304.1"/>
    <property type="molecule type" value="Genomic_DNA"/>
</dbReference>
<evidence type="ECO:0000313" key="3">
    <source>
        <dbReference type="Proteomes" id="UP000735302"/>
    </source>
</evidence>
<keyword evidence="3" id="KW-1185">Reference proteome</keyword>
<dbReference type="AlphaFoldDB" id="A0AAV3YMH0"/>
<feature type="region of interest" description="Disordered" evidence="1">
    <location>
        <begin position="1"/>
        <end position="32"/>
    </location>
</feature>
<protein>
    <submittedName>
        <fullName evidence="2">Uncharacterized protein</fullName>
    </submittedName>
</protein>
<evidence type="ECO:0000313" key="2">
    <source>
        <dbReference type="EMBL" id="GFN84304.1"/>
    </source>
</evidence>
<comment type="caution">
    <text evidence="2">The sequence shown here is derived from an EMBL/GenBank/DDBJ whole genome shotgun (WGS) entry which is preliminary data.</text>
</comment>
<proteinExistence type="predicted"/>
<organism evidence="2 3">
    <name type="scientific">Plakobranchus ocellatus</name>
    <dbReference type="NCBI Taxonomy" id="259542"/>
    <lineage>
        <taxon>Eukaryota</taxon>
        <taxon>Metazoa</taxon>
        <taxon>Spiralia</taxon>
        <taxon>Lophotrochozoa</taxon>
        <taxon>Mollusca</taxon>
        <taxon>Gastropoda</taxon>
        <taxon>Heterobranchia</taxon>
        <taxon>Euthyneura</taxon>
        <taxon>Panpulmonata</taxon>
        <taxon>Sacoglossa</taxon>
        <taxon>Placobranchoidea</taxon>
        <taxon>Plakobranchidae</taxon>
        <taxon>Plakobranchus</taxon>
    </lineage>
</organism>
<feature type="region of interest" description="Disordered" evidence="1">
    <location>
        <begin position="49"/>
        <end position="68"/>
    </location>
</feature>
<sequence>MLRGANKLPEVLPNLGEDLSKRGEGADSQEERAEVITASQGLPMTKEQCRGLGKRGTQRKKWESCIKE</sequence>
<accession>A0AAV3YMH0</accession>
<feature type="compositionally biased region" description="Basic and acidic residues" evidence="1">
    <location>
        <begin position="18"/>
        <end position="32"/>
    </location>
</feature>
<evidence type="ECO:0000256" key="1">
    <source>
        <dbReference type="SAM" id="MobiDB-lite"/>
    </source>
</evidence>
<reference evidence="2 3" key="1">
    <citation type="journal article" date="2021" name="Elife">
        <title>Chloroplast acquisition without the gene transfer in kleptoplastic sea slugs, Plakobranchus ocellatus.</title>
        <authorList>
            <person name="Maeda T."/>
            <person name="Takahashi S."/>
            <person name="Yoshida T."/>
            <person name="Shimamura S."/>
            <person name="Takaki Y."/>
            <person name="Nagai Y."/>
            <person name="Toyoda A."/>
            <person name="Suzuki Y."/>
            <person name="Arimoto A."/>
            <person name="Ishii H."/>
            <person name="Satoh N."/>
            <person name="Nishiyama T."/>
            <person name="Hasebe M."/>
            <person name="Maruyama T."/>
            <person name="Minagawa J."/>
            <person name="Obokata J."/>
            <person name="Shigenobu S."/>
        </authorList>
    </citation>
    <scope>NUCLEOTIDE SEQUENCE [LARGE SCALE GENOMIC DNA]</scope>
</reference>
<dbReference type="Proteomes" id="UP000735302">
    <property type="component" value="Unassembled WGS sequence"/>
</dbReference>
<name>A0AAV3YMH0_9GAST</name>
<gene>
    <name evidence="2" type="ORF">PoB_001081000</name>
</gene>